<dbReference type="InterPro" id="IPR036028">
    <property type="entry name" value="SH3-like_dom_sf"/>
</dbReference>
<dbReference type="EMBL" id="JAWCUI010000005">
    <property type="protein sequence ID" value="KAL1902483.1"/>
    <property type="molecule type" value="Genomic_DNA"/>
</dbReference>
<feature type="compositionally biased region" description="Low complexity" evidence="1">
    <location>
        <begin position="247"/>
        <end position="272"/>
    </location>
</feature>
<feature type="compositionally biased region" description="Basic and acidic residues" evidence="1">
    <location>
        <begin position="984"/>
        <end position="999"/>
    </location>
</feature>
<organism evidence="2 3">
    <name type="scientific">Sporothrix stenoceras</name>
    <dbReference type="NCBI Taxonomy" id="5173"/>
    <lineage>
        <taxon>Eukaryota</taxon>
        <taxon>Fungi</taxon>
        <taxon>Dikarya</taxon>
        <taxon>Ascomycota</taxon>
        <taxon>Pezizomycotina</taxon>
        <taxon>Sordariomycetes</taxon>
        <taxon>Sordariomycetidae</taxon>
        <taxon>Ophiostomatales</taxon>
        <taxon>Ophiostomataceae</taxon>
        <taxon>Sporothrix</taxon>
    </lineage>
</organism>
<feature type="compositionally biased region" description="Basic and acidic residues" evidence="1">
    <location>
        <begin position="584"/>
        <end position="600"/>
    </location>
</feature>
<evidence type="ECO:0008006" key="4">
    <source>
        <dbReference type="Google" id="ProtNLM"/>
    </source>
</evidence>
<feature type="compositionally biased region" description="Low complexity" evidence="1">
    <location>
        <begin position="157"/>
        <end position="170"/>
    </location>
</feature>
<dbReference type="SUPFAM" id="SSF50044">
    <property type="entry name" value="SH3-domain"/>
    <property type="match status" value="1"/>
</dbReference>
<feature type="compositionally biased region" description="Low complexity" evidence="1">
    <location>
        <begin position="1086"/>
        <end position="1101"/>
    </location>
</feature>
<feature type="region of interest" description="Disordered" evidence="1">
    <location>
        <begin position="455"/>
        <end position="636"/>
    </location>
</feature>
<feature type="compositionally biased region" description="Basic and acidic residues" evidence="1">
    <location>
        <begin position="545"/>
        <end position="564"/>
    </location>
</feature>
<feature type="compositionally biased region" description="Polar residues" evidence="1">
    <location>
        <begin position="970"/>
        <end position="979"/>
    </location>
</feature>
<feature type="region of interest" description="Disordered" evidence="1">
    <location>
        <begin position="208"/>
        <end position="294"/>
    </location>
</feature>
<feature type="compositionally biased region" description="Low complexity" evidence="1">
    <location>
        <begin position="283"/>
        <end position="294"/>
    </location>
</feature>
<sequence length="1108" mass="120109">MGVDAEELIVRPFREVVERGNEAVQNAEADDASADGDTLAEMAKAGRAVVREGERALKRLQPVWDGQVEKYGDAFKDAMLQQDDIERRRRELEDLLYDFEDYTEPRSFDAAKFAELQAATRSFALDVINHTKRLKLEAPKRASTAAQLAAIVGVTSTPSTAGTPGGKSNFPPLPPLPQSLSGVPPMPPMPNLASLPAINGSERRSRASLMKNGGMPLPRSSSQASHSNNNHGQPADMIDGDDQLFEATTPTSSVAPSIAPSTAPSSARASMAHSSLRRASTKSSVATSMSGASSRGALVFDHAERYQLYDHPEGQDQRVGDDTESVAPGATRSTPPPSIPRTSAWVRSHQQQLQQQGQQYSHQHQHQSHGQQQRLRGKASRDTVATDYSTGSAAYDSPMILSRLNSLTVDGSVRSTATMATTAPSPILDSTARSSYLSSAPTSYTSSPVLTFREEGNKFNNTNGLHPSPQPNGHAPFVAPPITSLPPPAIPPNHSTPGHAPSQSIHSTQSIQDFIKFAPSPPVPPISLPLSPKHRPREDNEDLGGDDHDHDHLDDGGDPLMRDAELDELEERTHQRPSSRQQRQRLDWKPKARPDLRDETTSVADRPSSRQTRRAATPETVLDLPPQSGMASPNLPPSIPSGMSDKNYDQGLMVVDEEKSKTKKPSSGTGDDTATIHSDVPMTREFVREADCSIGPKSTFETMGGFCKGAELYRTGGHWQGIKQTGGYVANKQASIGRCVGCSYAHNYDEVRLDMDKKPDATFTKAGGARFRLRLLYKSHIATAISSQRQAESHYACIFCVHSGATVREGDATVFTTPDHLLLHLARHPQPLPIVPGVTVLYGTEYQSTSAGASSVSTASSSDPDANDFDLHLVNPPLPTPVPPTVSQAPVATATREHLQRYGAKKMARPPAFGGDMLHFLSGARIVGVMYPEKWEGKWCMGWHDGFVGAFPAKAVQIEPPRQNEMPMASSDSGMSVTTRWKWKPHEKDSRDTKAKKSGDSGSSVLNAGEESLWLSFEKGETISNVKCLYADHWCWAGTNSKGKFGVFPQSHIITKTLQQETLAPLRPTKTGWSTKSIFKGNAGQSKRPQSSSASSSMTNSTGRTRYT</sequence>
<feature type="compositionally biased region" description="Low complexity" evidence="1">
    <location>
        <begin position="340"/>
        <end position="374"/>
    </location>
</feature>
<protein>
    <recommendedName>
        <fullName evidence="4">Sh3 domain containing protein</fullName>
    </recommendedName>
</protein>
<feature type="region of interest" description="Disordered" evidence="1">
    <location>
        <begin position="310"/>
        <end position="385"/>
    </location>
</feature>
<feature type="region of interest" description="Disordered" evidence="1">
    <location>
        <begin position="964"/>
        <end position="1004"/>
    </location>
</feature>
<dbReference type="Proteomes" id="UP001583186">
    <property type="component" value="Unassembled WGS sequence"/>
</dbReference>
<feature type="region of interest" description="Disordered" evidence="1">
    <location>
        <begin position="157"/>
        <end position="196"/>
    </location>
</feature>
<evidence type="ECO:0000313" key="3">
    <source>
        <dbReference type="Proteomes" id="UP001583186"/>
    </source>
</evidence>
<evidence type="ECO:0000313" key="2">
    <source>
        <dbReference type="EMBL" id="KAL1902483.1"/>
    </source>
</evidence>
<name>A0ABR3ZP51_9PEZI</name>
<feature type="compositionally biased region" description="Basic and acidic residues" evidence="1">
    <location>
        <begin position="310"/>
        <end position="321"/>
    </location>
</feature>
<evidence type="ECO:0000256" key="1">
    <source>
        <dbReference type="SAM" id="MobiDB-lite"/>
    </source>
</evidence>
<accession>A0ABR3ZP51</accession>
<comment type="caution">
    <text evidence="2">The sequence shown here is derived from an EMBL/GenBank/DDBJ whole genome shotgun (WGS) entry which is preliminary data.</text>
</comment>
<proteinExistence type="predicted"/>
<reference evidence="2 3" key="1">
    <citation type="journal article" date="2024" name="IMA Fungus">
        <title>IMA Genome - F19 : A genome assembly and annotation guide to empower mycologists, including annotated draft genome sequences of Ceratocystis pirilliformis, Diaporthe australafricana, Fusarium ophioides, Paecilomyces lecythidis, and Sporothrix stenoceras.</title>
        <authorList>
            <person name="Aylward J."/>
            <person name="Wilson A.M."/>
            <person name="Visagie C.M."/>
            <person name="Spraker J."/>
            <person name="Barnes I."/>
            <person name="Buitendag C."/>
            <person name="Ceriani C."/>
            <person name="Del Mar Angel L."/>
            <person name="du Plessis D."/>
            <person name="Fuchs T."/>
            <person name="Gasser K."/>
            <person name="Kramer D."/>
            <person name="Li W."/>
            <person name="Munsamy K."/>
            <person name="Piso A."/>
            <person name="Price J.L."/>
            <person name="Sonnekus B."/>
            <person name="Thomas C."/>
            <person name="van der Nest A."/>
            <person name="van Dijk A."/>
            <person name="van Heerden A."/>
            <person name="van Vuuren N."/>
            <person name="Yilmaz N."/>
            <person name="Duong T.A."/>
            <person name="van der Merwe N.A."/>
            <person name="Wingfield M.J."/>
            <person name="Wingfield B.D."/>
        </authorList>
    </citation>
    <scope>NUCLEOTIDE SEQUENCE [LARGE SCALE GENOMIC DNA]</scope>
    <source>
        <strain evidence="2 3">CMW 5346</strain>
    </source>
</reference>
<feature type="region of interest" description="Disordered" evidence="1">
    <location>
        <begin position="1069"/>
        <end position="1108"/>
    </location>
</feature>
<keyword evidence="3" id="KW-1185">Reference proteome</keyword>
<feature type="compositionally biased region" description="Low complexity" evidence="1">
    <location>
        <begin position="220"/>
        <end position="231"/>
    </location>
</feature>
<gene>
    <name evidence="2" type="ORF">Sste5346_001464</name>
</gene>
<feature type="compositionally biased region" description="Polar residues" evidence="1">
    <location>
        <begin position="493"/>
        <end position="512"/>
    </location>
</feature>